<dbReference type="KEGG" id="ghi:107894615"/>
<dbReference type="PaxDb" id="3635-A0A1U8IB78"/>
<feature type="domain" description="Reverse transcriptase Ty1/copia-type" evidence="1">
    <location>
        <begin position="128"/>
        <end position="196"/>
    </location>
</feature>
<dbReference type="PANTHER" id="PTHR47592">
    <property type="entry name" value="PBF68 PROTEIN"/>
    <property type="match status" value="1"/>
</dbReference>
<proteinExistence type="predicted"/>
<evidence type="ECO:0000259" key="2">
    <source>
        <dbReference type="Pfam" id="PF22936"/>
    </source>
</evidence>
<feature type="domain" description="Retrovirus-related Pol polyprotein from transposon TNT 1-94-like beta-barrel" evidence="2">
    <location>
        <begin position="30"/>
        <end position="99"/>
    </location>
</feature>
<dbReference type="InterPro" id="IPR013103">
    <property type="entry name" value="RVT_2"/>
</dbReference>
<dbReference type="STRING" id="3635.A0A1U8IB78"/>
<evidence type="ECO:0000313" key="4">
    <source>
        <dbReference type="RefSeq" id="XP_016675362.1"/>
    </source>
</evidence>
<accession>A0A1U8IB78</accession>
<reference evidence="4" key="2">
    <citation type="submission" date="2025-08" db="UniProtKB">
        <authorList>
            <consortium name="RefSeq"/>
        </authorList>
    </citation>
    <scope>IDENTIFICATION</scope>
</reference>
<sequence>METPINVVEDMDLCVVISEVNMVDSNPREWWLDTGATCHICCDEDSFSELQPCENGEKLYMGNAATSKIKGKGTVVFKMTSGKELKLQNLLYMPEIHKHPVFGTLLSVHGFKMIFESQKLVLSKGELSTITSIKIILAIATLRNLEIHQINVRTAFLNGDLDEEIYMVQPKGHVVLGQERKVCKLVKSLYGLKQAPK</sequence>
<dbReference type="InterPro" id="IPR054722">
    <property type="entry name" value="PolX-like_BBD"/>
</dbReference>
<dbReference type="Pfam" id="PF22936">
    <property type="entry name" value="Pol_BBD"/>
    <property type="match status" value="1"/>
</dbReference>
<name>A0A1U8IB78_GOSHI</name>
<protein>
    <recommendedName>
        <fullName evidence="5">Reverse transcriptase Ty1/copia-type domain-containing protein</fullName>
    </recommendedName>
</protein>
<dbReference type="PANTHER" id="PTHR47592:SF31">
    <property type="entry name" value="ZINC FINGER, CCHC-TYPE-RELATED"/>
    <property type="match status" value="1"/>
</dbReference>
<dbReference type="GeneID" id="107894615"/>
<keyword evidence="3" id="KW-1185">Reference proteome</keyword>
<gene>
    <name evidence="4" type="primary">LOC107894615</name>
</gene>
<dbReference type="OrthoDB" id="1002273at2759"/>
<reference evidence="3" key="1">
    <citation type="journal article" date="2020" name="Nat. Genet.">
        <title>Genomic diversifications of five Gossypium allopolyploid species and their impact on cotton improvement.</title>
        <authorList>
            <person name="Chen Z.J."/>
            <person name="Sreedasyam A."/>
            <person name="Ando A."/>
            <person name="Song Q."/>
            <person name="De Santiago L.M."/>
            <person name="Hulse-Kemp A.M."/>
            <person name="Ding M."/>
            <person name="Ye W."/>
            <person name="Kirkbride R.C."/>
            <person name="Jenkins J."/>
            <person name="Plott C."/>
            <person name="Lovell J."/>
            <person name="Lin Y.M."/>
            <person name="Vaughn R."/>
            <person name="Liu B."/>
            <person name="Simpson S."/>
            <person name="Scheffler B.E."/>
            <person name="Wen L."/>
            <person name="Saski C.A."/>
            <person name="Grover C.E."/>
            <person name="Hu G."/>
            <person name="Conover J.L."/>
            <person name="Carlson J.W."/>
            <person name="Shu S."/>
            <person name="Boston L.B."/>
            <person name="Williams M."/>
            <person name="Peterson D.G."/>
            <person name="McGee K."/>
            <person name="Jones D.C."/>
            <person name="Wendel J.F."/>
            <person name="Stelly D.M."/>
            <person name="Grimwood J."/>
            <person name="Schmutz J."/>
        </authorList>
    </citation>
    <scope>NUCLEOTIDE SEQUENCE [LARGE SCALE GENOMIC DNA]</scope>
    <source>
        <strain evidence="3">cv. TM-1</strain>
    </source>
</reference>
<organism evidence="3 4">
    <name type="scientific">Gossypium hirsutum</name>
    <name type="common">Upland cotton</name>
    <name type="synonym">Gossypium mexicanum</name>
    <dbReference type="NCBI Taxonomy" id="3635"/>
    <lineage>
        <taxon>Eukaryota</taxon>
        <taxon>Viridiplantae</taxon>
        <taxon>Streptophyta</taxon>
        <taxon>Embryophyta</taxon>
        <taxon>Tracheophyta</taxon>
        <taxon>Spermatophyta</taxon>
        <taxon>Magnoliopsida</taxon>
        <taxon>eudicotyledons</taxon>
        <taxon>Gunneridae</taxon>
        <taxon>Pentapetalae</taxon>
        <taxon>rosids</taxon>
        <taxon>malvids</taxon>
        <taxon>Malvales</taxon>
        <taxon>Malvaceae</taxon>
        <taxon>Malvoideae</taxon>
        <taxon>Gossypium</taxon>
    </lineage>
</organism>
<evidence type="ECO:0008006" key="5">
    <source>
        <dbReference type="Google" id="ProtNLM"/>
    </source>
</evidence>
<dbReference type="AlphaFoldDB" id="A0A1U8IB78"/>
<dbReference type="RefSeq" id="XP_016675362.1">
    <property type="nucleotide sequence ID" value="XM_016819873.1"/>
</dbReference>
<dbReference type="Pfam" id="PF07727">
    <property type="entry name" value="RVT_2"/>
    <property type="match status" value="1"/>
</dbReference>
<evidence type="ECO:0000259" key="1">
    <source>
        <dbReference type="Pfam" id="PF07727"/>
    </source>
</evidence>
<dbReference type="Proteomes" id="UP000818029">
    <property type="component" value="Chromosome A13"/>
</dbReference>
<evidence type="ECO:0000313" key="3">
    <source>
        <dbReference type="Proteomes" id="UP000818029"/>
    </source>
</evidence>